<evidence type="ECO:0000256" key="3">
    <source>
        <dbReference type="SAM" id="MobiDB-lite"/>
    </source>
</evidence>
<evidence type="ECO:0000313" key="4">
    <source>
        <dbReference type="EMBL" id="RLM92525.1"/>
    </source>
</evidence>
<dbReference type="PANTHER" id="PTHR11926">
    <property type="entry name" value="GLUCOSYL/GLUCURONOSYL TRANSFERASES"/>
    <property type="match status" value="1"/>
</dbReference>
<dbReference type="SUPFAM" id="SSF53756">
    <property type="entry name" value="UDP-Glycosyltransferase/glycogen phosphorylase"/>
    <property type="match status" value="1"/>
</dbReference>
<dbReference type="GO" id="GO:0080043">
    <property type="term" value="F:quercetin 3-O-glucosyltransferase activity"/>
    <property type="evidence" value="ECO:0007669"/>
    <property type="project" value="TreeGrafter"/>
</dbReference>
<dbReference type="Pfam" id="PF00201">
    <property type="entry name" value="UDPGT"/>
    <property type="match status" value="1"/>
</dbReference>
<evidence type="ECO:0000313" key="5">
    <source>
        <dbReference type="Proteomes" id="UP000275267"/>
    </source>
</evidence>
<dbReference type="Proteomes" id="UP000275267">
    <property type="component" value="Unassembled WGS sequence"/>
</dbReference>
<evidence type="ECO:0000256" key="1">
    <source>
        <dbReference type="ARBA" id="ARBA00009995"/>
    </source>
</evidence>
<reference evidence="5" key="1">
    <citation type="journal article" date="2019" name="Nat. Commun.">
        <title>The genome of broomcorn millet.</title>
        <authorList>
            <person name="Zou C."/>
            <person name="Miki D."/>
            <person name="Li D."/>
            <person name="Tang Q."/>
            <person name="Xiao L."/>
            <person name="Rajput S."/>
            <person name="Deng P."/>
            <person name="Jia W."/>
            <person name="Huang R."/>
            <person name="Zhang M."/>
            <person name="Sun Y."/>
            <person name="Hu J."/>
            <person name="Fu X."/>
            <person name="Schnable P.S."/>
            <person name="Li F."/>
            <person name="Zhang H."/>
            <person name="Feng B."/>
            <person name="Zhu X."/>
            <person name="Liu R."/>
            <person name="Schnable J.C."/>
            <person name="Zhu J.-K."/>
            <person name="Zhang H."/>
        </authorList>
    </citation>
    <scope>NUCLEOTIDE SEQUENCE [LARGE SCALE GENOMIC DNA]</scope>
</reference>
<organism evidence="4 5">
    <name type="scientific">Panicum miliaceum</name>
    <name type="common">Proso millet</name>
    <name type="synonym">Broomcorn millet</name>
    <dbReference type="NCBI Taxonomy" id="4540"/>
    <lineage>
        <taxon>Eukaryota</taxon>
        <taxon>Viridiplantae</taxon>
        <taxon>Streptophyta</taxon>
        <taxon>Embryophyta</taxon>
        <taxon>Tracheophyta</taxon>
        <taxon>Spermatophyta</taxon>
        <taxon>Magnoliopsida</taxon>
        <taxon>Liliopsida</taxon>
        <taxon>Poales</taxon>
        <taxon>Poaceae</taxon>
        <taxon>PACMAD clade</taxon>
        <taxon>Panicoideae</taxon>
        <taxon>Panicodae</taxon>
        <taxon>Paniceae</taxon>
        <taxon>Panicinae</taxon>
        <taxon>Panicum</taxon>
        <taxon>Panicum sect. Panicum</taxon>
    </lineage>
</organism>
<proteinExistence type="inferred from homology"/>
<keyword evidence="2" id="KW-0808">Transferase</keyword>
<dbReference type="STRING" id="4540.A0A3L6QZW3"/>
<dbReference type="AlphaFoldDB" id="A0A3L6QZW3"/>
<comment type="similarity">
    <text evidence="1">Belongs to the UDP-glycosyltransferase family.</text>
</comment>
<comment type="caution">
    <text evidence="4">The sequence shown here is derived from an EMBL/GenBank/DDBJ whole genome shotgun (WGS) entry which is preliminary data.</text>
</comment>
<dbReference type="CDD" id="cd03784">
    <property type="entry name" value="GT1_Gtf-like"/>
    <property type="match status" value="1"/>
</dbReference>
<dbReference type="FunFam" id="3.40.50.2000:FF:000171">
    <property type="entry name" value="Glycosyltransferase"/>
    <property type="match status" value="1"/>
</dbReference>
<evidence type="ECO:0008006" key="6">
    <source>
        <dbReference type="Google" id="ProtNLM"/>
    </source>
</evidence>
<dbReference type="GO" id="GO:0080044">
    <property type="term" value="F:quercetin 7-O-glucosyltransferase activity"/>
    <property type="evidence" value="ECO:0007669"/>
    <property type="project" value="TreeGrafter"/>
</dbReference>
<feature type="region of interest" description="Disordered" evidence="3">
    <location>
        <begin position="72"/>
        <end position="91"/>
    </location>
</feature>
<accession>A0A3L6QZW3</accession>
<gene>
    <name evidence="4" type="ORF">C2845_PM08G22360</name>
</gene>
<evidence type="ECO:0000256" key="2">
    <source>
        <dbReference type="ARBA" id="ARBA00022679"/>
    </source>
</evidence>
<dbReference type="EMBL" id="PQIB02000010">
    <property type="protein sequence ID" value="RLM92525.1"/>
    <property type="molecule type" value="Genomic_DNA"/>
</dbReference>
<dbReference type="OrthoDB" id="5835829at2759"/>
<protein>
    <recommendedName>
        <fullName evidence="6">Glycosyltransferase</fullName>
    </recommendedName>
</protein>
<keyword evidence="5" id="KW-1185">Reference proteome</keyword>
<name>A0A3L6QZW3_PANMI</name>
<dbReference type="InterPro" id="IPR002213">
    <property type="entry name" value="UDP_glucos_trans"/>
</dbReference>
<dbReference type="Gene3D" id="3.40.50.2000">
    <property type="entry name" value="Glycogen Phosphorylase B"/>
    <property type="match status" value="2"/>
</dbReference>
<dbReference type="PANTHER" id="PTHR11926:SF1193">
    <property type="entry name" value="GLYCOSYLTRANSFERASE"/>
    <property type="match status" value="1"/>
</dbReference>
<sequence length="493" mass="52117">MARPPPRDMSQEPAAVAVSMTMTSAPAQPRPHVLLVAAPFQSHVNPLLRLGRRLAAKGLLVTFTTALRAGIRLGPGDGDGDGDGDGGGAGAEAGRGRLRVELLRGGGIWAPVDPRFRVAGDMARHVEAAGPAALEELVRGQAEAGRPVTCVVANAFVPWALRVAGELGLPRGMLWIQSCALLSVYYHHVHALAAFPEAGAPGSVTLPGLPELDADDLQPLLIYASGQDLWRQMLVADLGRARETVPWVFANTFDELERSTIEGLREHLPVIPVGPLLEPDDANGESSQAADDGGCTAWLDACPPRSVVFVAFGSLVNNDSDEVAEIAAGLASTGRPFLWVVRDDTRALLSADALATACRDRDRGKVVPWCAQGRVLAHPAVGCFVTHCGWNSTAEALAAGVTVVASPRWSDQRINARFLVDVHRVGVRAPTPLTRDALRERVEEAMGGPEAAAMARRAAGWKEKARAAVRGGGSSDRGVQAFVDQIRHAGARH</sequence>